<dbReference type="EMBL" id="BGPR01010161">
    <property type="protein sequence ID" value="GBN44595.1"/>
    <property type="molecule type" value="Genomic_DNA"/>
</dbReference>
<sequence>MLLDATDSHAFSISLIALEDCCFAVISSLSVKLSSATACCATSQALWSALGRAVPQAHRYHCCPPPVPRSRPKTQSRCLQAPQVLSQTSQCRIREHSKAKASPMQKWGFSLVLFLSLPFPCIFDNFEAVGS</sequence>
<dbReference type="Proteomes" id="UP000499080">
    <property type="component" value="Unassembled WGS sequence"/>
</dbReference>
<protein>
    <submittedName>
        <fullName evidence="1">Uncharacterized protein</fullName>
    </submittedName>
</protein>
<evidence type="ECO:0000313" key="1">
    <source>
        <dbReference type="EMBL" id="GBN44595.1"/>
    </source>
</evidence>
<organism evidence="1 2">
    <name type="scientific">Araneus ventricosus</name>
    <name type="common">Orbweaver spider</name>
    <name type="synonym">Epeira ventricosa</name>
    <dbReference type="NCBI Taxonomy" id="182803"/>
    <lineage>
        <taxon>Eukaryota</taxon>
        <taxon>Metazoa</taxon>
        <taxon>Ecdysozoa</taxon>
        <taxon>Arthropoda</taxon>
        <taxon>Chelicerata</taxon>
        <taxon>Arachnida</taxon>
        <taxon>Araneae</taxon>
        <taxon>Araneomorphae</taxon>
        <taxon>Entelegynae</taxon>
        <taxon>Araneoidea</taxon>
        <taxon>Araneidae</taxon>
        <taxon>Araneus</taxon>
    </lineage>
</organism>
<reference evidence="1 2" key="1">
    <citation type="journal article" date="2019" name="Sci. Rep.">
        <title>Orb-weaving spider Araneus ventricosus genome elucidates the spidroin gene catalogue.</title>
        <authorList>
            <person name="Kono N."/>
            <person name="Nakamura H."/>
            <person name="Ohtoshi R."/>
            <person name="Moran D.A.P."/>
            <person name="Shinohara A."/>
            <person name="Yoshida Y."/>
            <person name="Fujiwara M."/>
            <person name="Mori M."/>
            <person name="Tomita M."/>
            <person name="Arakawa K."/>
        </authorList>
    </citation>
    <scope>NUCLEOTIDE SEQUENCE [LARGE SCALE GENOMIC DNA]</scope>
</reference>
<gene>
    <name evidence="1" type="ORF">AVEN_137750_1</name>
</gene>
<dbReference type="AlphaFoldDB" id="A0A4Y2NY95"/>
<accession>A0A4Y2NY95</accession>
<proteinExistence type="predicted"/>
<evidence type="ECO:0000313" key="2">
    <source>
        <dbReference type="Proteomes" id="UP000499080"/>
    </source>
</evidence>
<keyword evidence="2" id="KW-1185">Reference proteome</keyword>
<comment type="caution">
    <text evidence="1">The sequence shown here is derived from an EMBL/GenBank/DDBJ whole genome shotgun (WGS) entry which is preliminary data.</text>
</comment>
<name>A0A4Y2NY95_ARAVE</name>